<sequence>MSLDQTLYNLNSSLEKLTTNVSSLLLTIQVMAAVFTLICTVLALGFLVLACQAKCKREEIKENEELRASQTDLTRLMIANSSADAQNKRRP</sequence>
<protein>
    <submittedName>
        <fullName evidence="3">Uncharacterized protein</fullName>
    </submittedName>
</protein>
<evidence type="ECO:0000256" key="1">
    <source>
        <dbReference type="SAM" id="Phobius"/>
    </source>
</evidence>
<keyword evidence="1" id="KW-1133">Transmembrane helix</keyword>
<proteinExistence type="predicted"/>
<keyword evidence="2" id="KW-1185">Reference proteome</keyword>
<feature type="transmembrane region" description="Helical" evidence="1">
    <location>
        <begin position="24"/>
        <end position="51"/>
    </location>
</feature>
<dbReference type="Proteomes" id="UP000887566">
    <property type="component" value="Unplaced"/>
</dbReference>
<reference evidence="3" key="1">
    <citation type="submission" date="2022-11" db="UniProtKB">
        <authorList>
            <consortium name="WormBaseParasite"/>
        </authorList>
    </citation>
    <scope>IDENTIFICATION</scope>
</reference>
<evidence type="ECO:0000313" key="2">
    <source>
        <dbReference type="Proteomes" id="UP000887566"/>
    </source>
</evidence>
<dbReference type="AlphaFoldDB" id="A0A914WKS4"/>
<dbReference type="WBParaSite" id="PSAMB.scaffold4579size14182.g24690.t1">
    <property type="protein sequence ID" value="PSAMB.scaffold4579size14182.g24690.t1"/>
    <property type="gene ID" value="PSAMB.scaffold4579size14182.g24690"/>
</dbReference>
<keyword evidence="1" id="KW-0472">Membrane</keyword>
<organism evidence="2 3">
    <name type="scientific">Plectus sambesii</name>
    <dbReference type="NCBI Taxonomy" id="2011161"/>
    <lineage>
        <taxon>Eukaryota</taxon>
        <taxon>Metazoa</taxon>
        <taxon>Ecdysozoa</taxon>
        <taxon>Nematoda</taxon>
        <taxon>Chromadorea</taxon>
        <taxon>Plectida</taxon>
        <taxon>Plectina</taxon>
        <taxon>Plectoidea</taxon>
        <taxon>Plectidae</taxon>
        <taxon>Plectus</taxon>
    </lineage>
</organism>
<evidence type="ECO:0000313" key="3">
    <source>
        <dbReference type="WBParaSite" id="PSAMB.scaffold4579size14182.g24690.t1"/>
    </source>
</evidence>
<name>A0A914WKS4_9BILA</name>
<keyword evidence="1" id="KW-0812">Transmembrane</keyword>
<accession>A0A914WKS4</accession>